<protein>
    <submittedName>
        <fullName evidence="5">RimJ/RimL family protein N-acetyltransferase</fullName>
    </submittedName>
</protein>
<sequence>MNFNNITKEIERDQINLRPILLSDSRFIDCMFEDEDIKRYYIVPKEAQQDYKRLVRYWLNDIRNGAGTCWIITQKENGLLFKNKQVGFVAFEFRDSLKKARISYAILPEYRGQGIATAAVEMVIDKLKDEGVEKLEADIDRDNYSSEKVVEKLGFNVNKKQALVDPEMFRDGDVRMRALWYKDVFDFSKLEFYYIDQDEFSRLINNATIYKVWEEEKTTARVLGNMLGAQPTEKTGRYHFVFQTDVTEKLVGISDDDSLRYNIPWELLREEQHNGKKILIFCGWGDPKNGIGSMKFDYYEIGIDKMLFANLLAELMSNYPDFFSEQKMRSVIGLEGFRFEEGQIGI</sequence>
<dbReference type="InterPro" id="IPR000182">
    <property type="entry name" value="GNAT_dom"/>
</dbReference>
<proteinExistence type="inferred from homology"/>
<evidence type="ECO:0000259" key="4">
    <source>
        <dbReference type="PROSITE" id="PS51186"/>
    </source>
</evidence>
<name>A0A419X9K2_9BACT</name>
<keyword evidence="1 5" id="KW-0808">Transferase</keyword>
<dbReference type="AlphaFoldDB" id="A0A419X9K2"/>
<keyword evidence="6" id="KW-1185">Reference proteome</keyword>
<keyword evidence="2" id="KW-0012">Acyltransferase</keyword>
<dbReference type="SUPFAM" id="SSF55729">
    <property type="entry name" value="Acyl-CoA N-acyltransferases (Nat)"/>
    <property type="match status" value="1"/>
</dbReference>
<gene>
    <name evidence="5" type="ORF">BXY64_1464</name>
</gene>
<evidence type="ECO:0000313" key="6">
    <source>
        <dbReference type="Proteomes" id="UP000284531"/>
    </source>
</evidence>
<dbReference type="InterPro" id="IPR016181">
    <property type="entry name" value="Acyl_CoA_acyltransferase"/>
</dbReference>
<organism evidence="5 6">
    <name type="scientific">Marinifilum flexuosum</name>
    <dbReference type="NCBI Taxonomy" id="1117708"/>
    <lineage>
        <taxon>Bacteria</taxon>
        <taxon>Pseudomonadati</taxon>
        <taxon>Bacteroidota</taxon>
        <taxon>Bacteroidia</taxon>
        <taxon>Marinilabiliales</taxon>
        <taxon>Marinifilaceae</taxon>
    </lineage>
</organism>
<dbReference type="PANTHER" id="PTHR43792:SF8">
    <property type="entry name" value="[RIBOSOMAL PROTEIN US5]-ALANINE N-ACETYLTRANSFERASE"/>
    <property type="match status" value="1"/>
</dbReference>
<feature type="domain" description="N-acetyltransferase" evidence="4">
    <location>
        <begin position="26"/>
        <end position="181"/>
    </location>
</feature>
<dbReference type="RefSeq" id="WP_120239220.1">
    <property type="nucleotide sequence ID" value="NZ_RAPQ01000008.1"/>
</dbReference>
<comment type="caution">
    <text evidence="5">The sequence shown here is derived from an EMBL/GenBank/DDBJ whole genome shotgun (WGS) entry which is preliminary data.</text>
</comment>
<dbReference type="GO" id="GO:0016747">
    <property type="term" value="F:acyltransferase activity, transferring groups other than amino-acyl groups"/>
    <property type="evidence" value="ECO:0007669"/>
    <property type="project" value="InterPro"/>
</dbReference>
<dbReference type="PROSITE" id="PS51186">
    <property type="entry name" value="GNAT"/>
    <property type="match status" value="1"/>
</dbReference>
<evidence type="ECO:0000256" key="3">
    <source>
        <dbReference type="ARBA" id="ARBA00038502"/>
    </source>
</evidence>
<comment type="similarity">
    <text evidence="3">Belongs to the acetyltransferase family. RimJ subfamily.</text>
</comment>
<evidence type="ECO:0000313" key="5">
    <source>
        <dbReference type="EMBL" id="RKE04444.1"/>
    </source>
</evidence>
<dbReference type="Pfam" id="PF13302">
    <property type="entry name" value="Acetyltransf_3"/>
    <property type="match status" value="1"/>
</dbReference>
<accession>A0A419X9K2</accession>
<evidence type="ECO:0000256" key="2">
    <source>
        <dbReference type="ARBA" id="ARBA00023315"/>
    </source>
</evidence>
<dbReference type="CDD" id="cd04301">
    <property type="entry name" value="NAT_SF"/>
    <property type="match status" value="1"/>
</dbReference>
<dbReference type="OrthoDB" id="5319888at2"/>
<dbReference type="Gene3D" id="3.40.630.30">
    <property type="match status" value="1"/>
</dbReference>
<dbReference type="Proteomes" id="UP000284531">
    <property type="component" value="Unassembled WGS sequence"/>
</dbReference>
<dbReference type="InterPro" id="IPR051531">
    <property type="entry name" value="N-acetyltransferase"/>
</dbReference>
<dbReference type="PANTHER" id="PTHR43792">
    <property type="entry name" value="GNAT FAMILY, PUTATIVE (AFU_ORTHOLOGUE AFUA_3G00765)-RELATED-RELATED"/>
    <property type="match status" value="1"/>
</dbReference>
<evidence type="ECO:0000256" key="1">
    <source>
        <dbReference type="ARBA" id="ARBA00022679"/>
    </source>
</evidence>
<dbReference type="EMBL" id="RAPQ01000008">
    <property type="protein sequence ID" value="RKE04444.1"/>
    <property type="molecule type" value="Genomic_DNA"/>
</dbReference>
<reference evidence="5 6" key="1">
    <citation type="submission" date="2018-09" db="EMBL/GenBank/DDBJ databases">
        <title>Genomic Encyclopedia of Archaeal and Bacterial Type Strains, Phase II (KMG-II): from individual species to whole genera.</title>
        <authorList>
            <person name="Goeker M."/>
        </authorList>
    </citation>
    <scope>NUCLEOTIDE SEQUENCE [LARGE SCALE GENOMIC DNA]</scope>
    <source>
        <strain evidence="5 6">DSM 21950</strain>
    </source>
</reference>